<evidence type="ECO:0000313" key="2">
    <source>
        <dbReference type="EMBL" id="CAH3036777.1"/>
    </source>
</evidence>
<evidence type="ECO:0000259" key="1">
    <source>
        <dbReference type="Pfam" id="PF24764"/>
    </source>
</evidence>
<dbReference type="PANTHER" id="PTHR46791">
    <property type="entry name" value="EXPRESSED PROTEIN"/>
    <property type="match status" value="1"/>
</dbReference>
<name>A0AAU9VR08_9CNID</name>
<keyword evidence="3" id="KW-1185">Reference proteome</keyword>
<feature type="non-terminal residue" evidence="2">
    <location>
        <position position="1"/>
    </location>
</feature>
<reference evidence="2 3" key="1">
    <citation type="submission" date="2022-05" db="EMBL/GenBank/DDBJ databases">
        <authorList>
            <consortium name="Genoscope - CEA"/>
            <person name="William W."/>
        </authorList>
    </citation>
    <scope>NUCLEOTIDE SEQUENCE [LARGE SCALE GENOMIC DNA]</scope>
</reference>
<protein>
    <recommendedName>
        <fullName evidence="1">Integrase core domain-containing protein</fullName>
    </recommendedName>
</protein>
<proteinExistence type="predicted"/>
<accession>A0AAU9VR08</accession>
<sequence length="295" mass="34744">FHGIEISLRQLKRVLRRQGLRRRKDHNDISEILNAIETELEGSGNSIGYRRMHQRLRIDYGHVVQKETVQVIIKELDPAGVQSLSSKRLRRREYRSKGPNYIWHIVPRILRADAETENGYVAGLKLFLRSECEMHFQRIEAWWSSLKKSDINRWIDFFKDMRDESIFYDRDPLHLGCLRFCFMPLIQGELNKVAIHWNLHKIRPSHNVESSSSRPDLLYYVPAWTNATDYLTEVDLDDIKVIDGVCCDKTSPTYCLEECIELIDIIMQEQHWQVPSTALEARNLFVDLVYLIDNS</sequence>
<dbReference type="InterPro" id="IPR058913">
    <property type="entry name" value="Integrase_dom_put"/>
</dbReference>
<dbReference type="Pfam" id="PF24764">
    <property type="entry name" value="rva_4"/>
    <property type="match status" value="1"/>
</dbReference>
<dbReference type="AlphaFoldDB" id="A0AAU9VR08"/>
<gene>
    <name evidence="2" type="ORF">PMEA_00017162</name>
</gene>
<comment type="caution">
    <text evidence="2">The sequence shown here is derived from an EMBL/GenBank/DDBJ whole genome shotgun (WGS) entry which is preliminary data.</text>
</comment>
<dbReference type="Proteomes" id="UP001159428">
    <property type="component" value="Unassembled WGS sequence"/>
</dbReference>
<organism evidence="2 3">
    <name type="scientific">Pocillopora meandrina</name>
    <dbReference type="NCBI Taxonomy" id="46732"/>
    <lineage>
        <taxon>Eukaryota</taxon>
        <taxon>Metazoa</taxon>
        <taxon>Cnidaria</taxon>
        <taxon>Anthozoa</taxon>
        <taxon>Hexacorallia</taxon>
        <taxon>Scleractinia</taxon>
        <taxon>Astrocoeniina</taxon>
        <taxon>Pocilloporidae</taxon>
        <taxon>Pocillopora</taxon>
    </lineage>
</organism>
<feature type="domain" description="Integrase core" evidence="1">
    <location>
        <begin position="109"/>
        <end position="207"/>
    </location>
</feature>
<dbReference type="PANTHER" id="PTHR46791:SF13">
    <property type="entry name" value="CLR5 DOMAIN-CONTAINING PROTEIN"/>
    <property type="match status" value="1"/>
</dbReference>
<dbReference type="EMBL" id="CALNXJ010000003">
    <property type="protein sequence ID" value="CAH3036777.1"/>
    <property type="molecule type" value="Genomic_DNA"/>
</dbReference>
<evidence type="ECO:0000313" key="3">
    <source>
        <dbReference type="Proteomes" id="UP001159428"/>
    </source>
</evidence>